<dbReference type="EC" id="6.3.2.-" evidence="4"/>
<feature type="compositionally biased region" description="Basic and acidic residues" evidence="2">
    <location>
        <begin position="194"/>
        <end position="205"/>
    </location>
</feature>
<evidence type="ECO:0000313" key="5">
    <source>
        <dbReference type="Proteomes" id="UP000494245"/>
    </source>
</evidence>
<dbReference type="InterPro" id="IPR006533">
    <property type="entry name" value="T6SS_Vgr_RhsGE"/>
</dbReference>
<dbReference type="SUPFAM" id="SSF69255">
    <property type="entry name" value="gp5 N-terminal domain-like"/>
    <property type="match status" value="1"/>
</dbReference>
<comment type="similarity">
    <text evidence="1">Belongs to the VgrG protein family.</text>
</comment>
<organism evidence="4 5">
    <name type="scientific">Fundidesulfovibrio magnetotacticus</name>
    <dbReference type="NCBI Taxonomy" id="2730080"/>
    <lineage>
        <taxon>Bacteria</taxon>
        <taxon>Pseudomonadati</taxon>
        <taxon>Thermodesulfobacteriota</taxon>
        <taxon>Desulfovibrionia</taxon>
        <taxon>Desulfovibrionales</taxon>
        <taxon>Desulfovibrionaceae</taxon>
        <taxon>Fundidesulfovibrio</taxon>
    </lineage>
</organism>
<evidence type="ECO:0000256" key="1">
    <source>
        <dbReference type="ARBA" id="ARBA00005558"/>
    </source>
</evidence>
<dbReference type="Gene3D" id="3.55.50.10">
    <property type="entry name" value="Baseplate protein-like domains"/>
    <property type="match status" value="1"/>
</dbReference>
<feature type="domain" description="Gp5/Type VI secretion system Vgr protein OB-fold" evidence="3">
    <location>
        <begin position="411"/>
        <end position="459"/>
    </location>
</feature>
<feature type="region of interest" description="Disordered" evidence="2">
    <location>
        <begin position="194"/>
        <end position="215"/>
    </location>
</feature>
<dbReference type="Gene3D" id="4.10.220.110">
    <property type="match status" value="1"/>
</dbReference>
<evidence type="ECO:0000313" key="4">
    <source>
        <dbReference type="EMBL" id="GFK95771.1"/>
    </source>
</evidence>
<dbReference type="Gene3D" id="2.30.110.50">
    <property type="match status" value="1"/>
</dbReference>
<reference evidence="4 5" key="2">
    <citation type="submission" date="2020-05" db="EMBL/GenBank/DDBJ databases">
        <title>Draft genome sequence of Desulfovibrio sp. strainFSS-1.</title>
        <authorList>
            <person name="Shimoshige H."/>
            <person name="Kobayashi H."/>
            <person name="Maekawa T."/>
        </authorList>
    </citation>
    <scope>NUCLEOTIDE SEQUENCE [LARGE SCALE GENOMIC DNA]</scope>
    <source>
        <strain evidence="4 5">SIID29052-01</strain>
    </source>
</reference>
<dbReference type="EMBL" id="BLTE01000022">
    <property type="protein sequence ID" value="GFK95771.1"/>
    <property type="molecule type" value="Genomic_DNA"/>
</dbReference>
<reference evidence="4 5" key="1">
    <citation type="submission" date="2020-04" db="EMBL/GenBank/DDBJ databases">
        <authorList>
            <consortium name="Desulfovibrio sp. FSS-1 genome sequencing consortium"/>
            <person name="Shimoshige H."/>
            <person name="Kobayashi H."/>
            <person name="Maekawa T."/>
        </authorList>
    </citation>
    <scope>NUCLEOTIDE SEQUENCE [LARGE SCALE GENOMIC DNA]</scope>
    <source>
        <strain evidence="4 5">SIID29052-01</strain>
    </source>
</reference>
<dbReference type="InterPro" id="IPR037026">
    <property type="entry name" value="Vgr_OB-fold_dom_sf"/>
</dbReference>
<dbReference type="NCBIfam" id="TIGR03361">
    <property type="entry name" value="VI_Rhs_Vgr"/>
    <property type="match status" value="1"/>
</dbReference>
<proteinExistence type="inferred from homology"/>
<dbReference type="Pfam" id="PF05954">
    <property type="entry name" value="Phage_GPD"/>
    <property type="match status" value="1"/>
</dbReference>
<keyword evidence="4" id="KW-0436">Ligase</keyword>
<comment type="caution">
    <text evidence="4">The sequence shown here is derived from an EMBL/GenBank/DDBJ whole genome shotgun (WGS) entry which is preliminary data.</text>
</comment>
<accession>A0A6V8LYV7</accession>
<protein>
    <submittedName>
        <fullName evidence="4">Actin cross-linking toxin VgrG1</fullName>
        <ecNumber evidence="4">6.3.2.-</ecNumber>
    </submittedName>
</protein>
<dbReference type="NCBIfam" id="TIGR01646">
    <property type="entry name" value="vgr_GE"/>
    <property type="match status" value="1"/>
</dbReference>
<keyword evidence="5" id="KW-1185">Reference proteome</keyword>
<evidence type="ECO:0000259" key="3">
    <source>
        <dbReference type="Pfam" id="PF04717"/>
    </source>
</evidence>
<dbReference type="AlphaFoldDB" id="A0A6V8LYV7"/>
<dbReference type="InterPro" id="IPR017847">
    <property type="entry name" value="T6SS_RhsGE_Vgr_subset"/>
</dbReference>
<evidence type="ECO:0000256" key="2">
    <source>
        <dbReference type="SAM" id="MobiDB-lite"/>
    </source>
</evidence>
<dbReference type="SUPFAM" id="SSF69349">
    <property type="entry name" value="Phage fibre proteins"/>
    <property type="match status" value="1"/>
</dbReference>
<dbReference type="SUPFAM" id="SSF69279">
    <property type="entry name" value="Phage tail proteins"/>
    <property type="match status" value="2"/>
</dbReference>
<dbReference type="RefSeq" id="WP_173086913.1">
    <property type="nucleotide sequence ID" value="NZ_BLTE01000022.1"/>
</dbReference>
<dbReference type="Pfam" id="PF04717">
    <property type="entry name" value="Phage_base_V"/>
    <property type="match status" value="1"/>
</dbReference>
<name>A0A6V8LYV7_9BACT</name>
<sequence>MPTPSQPQFTFQVSTLPADAFHVVRFTGQEGLSTLYSFEVTLQAARGPVDMARALEGDASLAVRVAPERQTAWKGVLREFHMLDRVEGRPFYRAVLVPRAHVLGMTRQSRIFLDKTTPQILRECLQSAGLAQGHDFDMVTTLPYNKREYVCQYEETDLAFVSRWMERNGLYYSFDHTGDREKLVVTDTRNAHKPLPDGHELDYREPSGLAPGQPGRTCRRLRLERRRLSRDIALRDYNYRTPAVAIEHQTVIAEAGQGALRLQGGNIRSAKEATYLAHLQAQIHQCREALFFGETDAPGLSPGWTFSLRDHPQQDLNQDYLALEVLHEGSQEAQLAPGAAREDGGDRPFYRNAFTAIPAATQYRSEQRTPRPWIAGMLHAFIDAEGSGETPEIDDQGRYKVILPFDRSGRSGGRASAWLRMIQPYAGSGHGLHLPLHKGTEVALLFEEGDPDRPVIAGAVPNPLTRSPVTSANQTQACLTSAGGNKFHMEDRQGSQYVHFSSPVAGTRMQLGAGGPDFTQDDQNELDTLWQNYQTSSSYLGAGGVTFTTQGVFSVKAQTTNVLTLGENTQLTVGGYSCSFIGGSFTLNAGVSVALNLAAHTEFAPFWYEMRGSKRQAQEKQDKVVASLVTMCGDKTNVGEVVNDVVTEKTEAYATQDALLDAKREFVTEVQQVRARVNTVASSEERLRNEFRSCIDRRVANLVSEEKLAAELKLMATTLEQTLLSKRVTAVSVSTTTESEDKVVGVSTMAAGTVDVV</sequence>
<dbReference type="GO" id="GO:0016874">
    <property type="term" value="F:ligase activity"/>
    <property type="evidence" value="ECO:0007669"/>
    <property type="project" value="UniProtKB-KW"/>
</dbReference>
<dbReference type="Proteomes" id="UP000494245">
    <property type="component" value="Unassembled WGS sequence"/>
</dbReference>
<gene>
    <name evidence="4" type="primary">vgrG1_8</name>
    <name evidence="4" type="ORF">NNJEOMEG_03639</name>
</gene>
<dbReference type="Gene3D" id="2.40.50.230">
    <property type="entry name" value="Gp5 N-terminal domain"/>
    <property type="match status" value="1"/>
</dbReference>
<dbReference type="InterPro" id="IPR006531">
    <property type="entry name" value="Gp5/Vgr_OB"/>
</dbReference>